<keyword evidence="2" id="KW-1185">Reference proteome</keyword>
<comment type="caution">
    <text evidence="1">The sequence shown here is derived from an EMBL/GenBank/DDBJ whole genome shotgun (WGS) entry which is preliminary data.</text>
</comment>
<proteinExistence type="predicted"/>
<sequence length="91" mass="11052">MQDLCPEPRITLHALRCWMLVSSNSFGKQREGTMGWLWKRKMQVRRCSARKWLKPERRIPVGHYHQLMEELLLDDQESFYNFLRVTPPMFD</sequence>
<dbReference type="EMBL" id="JAIZAY010000011">
    <property type="protein sequence ID" value="KAJ8033571.1"/>
    <property type="molecule type" value="Genomic_DNA"/>
</dbReference>
<evidence type="ECO:0000313" key="2">
    <source>
        <dbReference type="Proteomes" id="UP001152320"/>
    </source>
</evidence>
<organism evidence="1 2">
    <name type="scientific">Holothuria leucospilota</name>
    <name type="common">Black long sea cucumber</name>
    <name type="synonym">Mertensiothuria leucospilota</name>
    <dbReference type="NCBI Taxonomy" id="206669"/>
    <lineage>
        <taxon>Eukaryota</taxon>
        <taxon>Metazoa</taxon>
        <taxon>Echinodermata</taxon>
        <taxon>Eleutherozoa</taxon>
        <taxon>Echinozoa</taxon>
        <taxon>Holothuroidea</taxon>
        <taxon>Aspidochirotacea</taxon>
        <taxon>Aspidochirotida</taxon>
        <taxon>Holothuriidae</taxon>
        <taxon>Holothuria</taxon>
    </lineage>
</organism>
<reference evidence="1" key="1">
    <citation type="submission" date="2021-10" db="EMBL/GenBank/DDBJ databases">
        <title>Tropical sea cucumber genome reveals ecological adaptation and Cuvierian tubules defense mechanism.</title>
        <authorList>
            <person name="Chen T."/>
        </authorList>
    </citation>
    <scope>NUCLEOTIDE SEQUENCE</scope>
    <source>
        <strain evidence="1">Nanhai2018</strain>
        <tissue evidence="1">Muscle</tissue>
    </source>
</reference>
<evidence type="ECO:0000313" key="1">
    <source>
        <dbReference type="EMBL" id="KAJ8033571.1"/>
    </source>
</evidence>
<accession>A0A9Q1H5Y1</accession>
<dbReference type="AlphaFoldDB" id="A0A9Q1H5Y1"/>
<dbReference type="Proteomes" id="UP001152320">
    <property type="component" value="Chromosome 11"/>
</dbReference>
<name>A0A9Q1H5Y1_HOLLE</name>
<protein>
    <submittedName>
        <fullName evidence="1">Uncharacterized protein</fullName>
    </submittedName>
</protein>
<gene>
    <name evidence="1" type="ORF">HOLleu_23861</name>
</gene>